<name>A0A3L7E440_9GAMM</name>
<dbReference type="SUPFAM" id="SSF51182">
    <property type="entry name" value="RmlC-like cupins"/>
    <property type="match status" value="1"/>
</dbReference>
<sequence>MKKRLKEFKHMQAFANSYEPEHIEWARICNQPGDPFEGMKLDYEYSLLGYDLAAGKLDMMMRFSPEGGYCEPHSHVAATTLFILQGEQHLKEQLPDGGEKTIVRKAGEYAITGRDALPHLETGGPEGAVIMLSMQTGTGVLFEAFDPQFNKLFDFTIEDMVARWENRHP</sequence>
<organism evidence="1 2">
    <name type="scientific">Seongchinamella sediminis</name>
    <dbReference type="NCBI Taxonomy" id="2283635"/>
    <lineage>
        <taxon>Bacteria</taxon>
        <taxon>Pseudomonadati</taxon>
        <taxon>Pseudomonadota</taxon>
        <taxon>Gammaproteobacteria</taxon>
        <taxon>Cellvibrionales</taxon>
        <taxon>Halieaceae</taxon>
        <taxon>Seongchinamella</taxon>
    </lineage>
</organism>
<gene>
    <name evidence="1" type="ORF">DWB85_04065</name>
</gene>
<reference evidence="1 2" key="1">
    <citation type="submission" date="2018-07" db="EMBL/GenBank/DDBJ databases">
        <title>Halioglobus sp. genome submission.</title>
        <authorList>
            <person name="Ye M.-Q."/>
            <person name="Du Z.-J."/>
        </authorList>
    </citation>
    <scope>NUCLEOTIDE SEQUENCE [LARGE SCALE GENOMIC DNA]</scope>
    <source>
        <strain evidence="1 2">U0301</strain>
    </source>
</reference>
<dbReference type="EMBL" id="QRAN01000003">
    <property type="protein sequence ID" value="RLQ23152.1"/>
    <property type="molecule type" value="Genomic_DNA"/>
</dbReference>
<dbReference type="AlphaFoldDB" id="A0A3L7E440"/>
<dbReference type="InterPro" id="IPR011051">
    <property type="entry name" value="RmlC_Cupin_sf"/>
</dbReference>
<dbReference type="Proteomes" id="UP000265509">
    <property type="component" value="Unassembled WGS sequence"/>
</dbReference>
<accession>A0A3L7E440</accession>
<proteinExistence type="predicted"/>
<evidence type="ECO:0000313" key="2">
    <source>
        <dbReference type="Proteomes" id="UP000265509"/>
    </source>
</evidence>
<protein>
    <submittedName>
        <fullName evidence="1">Uncharacterized protein</fullName>
    </submittedName>
</protein>
<keyword evidence="2" id="KW-1185">Reference proteome</keyword>
<comment type="caution">
    <text evidence="1">The sequence shown here is derived from an EMBL/GenBank/DDBJ whole genome shotgun (WGS) entry which is preliminary data.</text>
</comment>
<dbReference type="InterPro" id="IPR014710">
    <property type="entry name" value="RmlC-like_jellyroll"/>
</dbReference>
<evidence type="ECO:0000313" key="1">
    <source>
        <dbReference type="EMBL" id="RLQ23152.1"/>
    </source>
</evidence>
<dbReference type="Gene3D" id="2.60.120.10">
    <property type="entry name" value="Jelly Rolls"/>
    <property type="match status" value="1"/>
</dbReference>